<gene>
    <name evidence="9" type="ORF">IAC75_05685</name>
</gene>
<keyword evidence="5" id="KW-0378">Hydrolase</keyword>
<dbReference type="PANTHER" id="PTHR45953:SF1">
    <property type="entry name" value="IDURONATE 2-SULFATASE"/>
    <property type="match status" value="1"/>
</dbReference>
<keyword evidence="3" id="KW-0479">Metal-binding</keyword>
<sequence>MNVLFLMADDMRPELGCYGVKEVRTPCIDRLAASGVVFRNAYCNVPVSGASRASLLTGVYPRWPNRFTSFSARADKDCPEAVPLPAWFKRFGYRTVSAGKVFHHIEDCADAWSEPPFRTHPDGYDVYWAEYNRWELWQNSESGKFINPKTMRGPFCESADVPDEAYDDGKLAARAAADLRRLRDAGEPFFYACGFWKPHLPFNAPKKYWDLYDREKIPLPPNRSRPKNLPAQVRNSSEIRAYARVSAENARDEAFLREVRHGYYACLSYVDAQIGKVLDALDALGLADSTIVVLLGDHGWNLGEHGFIGKHNLMDTATRVPLIIRVPGKKTGETAALTEFVDLYPALCDLCGIPQPENQLDGSSFARVFDDLSAKTKDAVYIQWEGGDNAVSRRFSYAEWRRNGKKTAAMLFDHDADPRETANGIGQKKYARDVAALENFIRQKKATFGRQTP</sequence>
<comment type="cofactor">
    <cofactor evidence="1">
        <name>Ca(2+)</name>
        <dbReference type="ChEBI" id="CHEBI:29108"/>
    </cofactor>
</comment>
<protein>
    <submittedName>
        <fullName evidence="9">Sulfatase</fullName>
    </submittedName>
</protein>
<comment type="PTM">
    <text evidence="7">The conversion to 3-oxoalanine (also known as C-formylglycine, FGly), of a serine or cysteine residue in prokaryotes and of a cysteine residue in eukaryotes, is critical for catalytic activity.</text>
</comment>
<comment type="similarity">
    <text evidence="2">Belongs to the sulfatase family.</text>
</comment>
<evidence type="ECO:0000256" key="5">
    <source>
        <dbReference type="ARBA" id="ARBA00022801"/>
    </source>
</evidence>
<organism evidence="9 10">
    <name type="scientific">Candidatus Spyradosoma merdigallinarum</name>
    <dbReference type="NCBI Taxonomy" id="2840950"/>
    <lineage>
        <taxon>Bacteria</taxon>
        <taxon>Pseudomonadati</taxon>
        <taxon>Verrucomicrobiota</taxon>
        <taxon>Opitutia</taxon>
        <taxon>Opitutia incertae sedis</taxon>
        <taxon>Candidatus Spyradosoma</taxon>
    </lineage>
</organism>
<name>A0A9D1NL52_9BACT</name>
<dbReference type="EMBL" id="DVOG01000146">
    <property type="protein sequence ID" value="HIV04621.1"/>
    <property type="molecule type" value="Genomic_DNA"/>
</dbReference>
<evidence type="ECO:0000256" key="1">
    <source>
        <dbReference type="ARBA" id="ARBA00001913"/>
    </source>
</evidence>
<accession>A0A9D1NL52</accession>
<reference evidence="9" key="1">
    <citation type="submission" date="2020-10" db="EMBL/GenBank/DDBJ databases">
        <authorList>
            <person name="Gilroy R."/>
        </authorList>
    </citation>
    <scope>NUCLEOTIDE SEQUENCE</scope>
    <source>
        <strain evidence="9">10669</strain>
    </source>
</reference>
<dbReference type="CDD" id="cd16030">
    <property type="entry name" value="iduronate-2-sulfatase"/>
    <property type="match status" value="1"/>
</dbReference>
<evidence type="ECO:0000313" key="9">
    <source>
        <dbReference type="EMBL" id="HIV04621.1"/>
    </source>
</evidence>
<comment type="caution">
    <text evidence="9">The sequence shown here is derived from an EMBL/GenBank/DDBJ whole genome shotgun (WGS) entry which is preliminary data.</text>
</comment>
<evidence type="ECO:0000256" key="4">
    <source>
        <dbReference type="ARBA" id="ARBA00022729"/>
    </source>
</evidence>
<evidence type="ECO:0000256" key="7">
    <source>
        <dbReference type="PIRSR" id="PIRSR600917-52"/>
    </source>
</evidence>
<feature type="domain" description="Sulfatase N-terminal" evidence="8">
    <location>
        <begin position="2"/>
        <end position="353"/>
    </location>
</feature>
<evidence type="ECO:0000259" key="8">
    <source>
        <dbReference type="Pfam" id="PF00884"/>
    </source>
</evidence>
<keyword evidence="6" id="KW-0106">Calcium</keyword>
<evidence type="ECO:0000256" key="6">
    <source>
        <dbReference type="ARBA" id="ARBA00022837"/>
    </source>
</evidence>
<evidence type="ECO:0000256" key="2">
    <source>
        <dbReference type="ARBA" id="ARBA00008779"/>
    </source>
</evidence>
<dbReference type="InterPro" id="IPR000917">
    <property type="entry name" value="Sulfatase_N"/>
</dbReference>
<dbReference type="InterPro" id="IPR035874">
    <property type="entry name" value="IDS"/>
</dbReference>
<dbReference type="Gene3D" id="3.40.720.10">
    <property type="entry name" value="Alkaline Phosphatase, subunit A"/>
    <property type="match status" value="1"/>
</dbReference>
<proteinExistence type="inferred from homology"/>
<dbReference type="Proteomes" id="UP000886812">
    <property type="component" value="Unassembled WGS sequence"/>
</dbReference>
<dbReference type="GO" id="GO:0004423">
    <property type="term" value="F:iduronate-2-sulfatase activity"/>
    <property type="evidence" value="ECO:0007669"/>
    <property type="project" value="InterPro"/>
</dbReference>
<dbReference type="SUPFAM" id="SSF53649">
    <property type="entry name" value="Alkaline phosphatase-like"/>
    <property type="match status" value="1"/>
</dbReference>
<evidence type="ECO:0000313" key="10">
    <source>
        <dbReference type="Proteomes" id="UP000886812"/>
    </source>
</evidence>
<dbReference type="GO" id="GO:0046872">
    <property type="term" value="F:metal ion binding"/>
    <property type="evidence" value="ECO:0007669"/>
    <property type="project" value="UniProtKB-KW"/>
</dbReference>
<keyword evidence="4" id="KW-0732">Signal</keyword>
<feature type="modified residue" description="3-oxoalanine (Ser)" evidence="7">
    <location>
        <position position="48"/>
    </location>
</feature>
<dbReference type="AlphaFoldDB" id="A0A9D1NL52"/>
<dbReference type="Pfam" id="PF00884">
    <property type="entry name" value="Sulfatase"/>
    <property type="match status" value="1"/>
</dbReference>
<dbReference type="GO" id="GO:0005737">
    <property type="term" value="C:cytoplasm"/>
    <property type="evidence" value="ECO:0007669"/>
    <property type="project" value="TreeGrafter"/>
</dbReference>
<evidence type="ECO:0000256" key="3">
    <source>
        <dbReference type="ARBA" id="ARBA00022723"/>
    </source>
</evidence>
<dbReference type="PANTHER" id="PTHR45953">
    <property type="entry name" value="IDURONATE 2-SULFATASE"/>
    <property type="match status" value="1"/>
</dbReference>
<dbReference type="InterPro" id="IPR017850">
    <property type="entry name" value="Alkaline_phosphatase_core_sf"/>
</dbReference>
<reference evidence="9" key="2">
    <citation type="journal article" date="2021" name="PeerJ">
        <title>Extensive microbial diversity within the chicken gut microbiome revealed by metagenomics and culture.</title>
        <authorList>
            <person name="Gilroy R."/>
            <person name="Ravi A."/>
            <person name="Getino M."/>
            <person name="Pursley I."/>
            <person name="Horton D.L."/>
            <person name="Alikhan N.F."/>
            <person name="Baker D."/>
            <person name="Gharbi K."/>
            <person name="Hall N."/>
            <person name="Watson M."/>
            <person name="Adriaenssens E.M."/>
            <person name="Foster-Nyarko E."/>
            <person name="Jarju S."/>
            <person name="Secka A."/>
            <person name="Antonio M."/>
            <person name="Oren A."/>
            <person name="Chaudhuri R.R."/>
            <person name="La Ragione R."/>
            <person name="Hildebrand F."/>
            <person name="Pallen M.J."/>
        </authorList>
    </citation>
    <scope>NUCLEOTIDE SEQUENCE</scope>
    <source>
        <strain evidence="9">10669</strain>
    </source>
</reference>